<sequence>MFTLCRLLPMPAMFCTRPWWPQGSSYFLLHLRGAHTGDVTVKEKTDLGKRPLKALTYASISWKDASLMNLGTSFSLNQQGAHSALSSANYNIGSTGSLLCLLNTVERSLYTEYVGVTGKKKCTLEEIVLMIVVLVSTQGLMMTIEVLLKYLVIITEWIMKMTY</sequence>
<dbReference type="AlphaFoldDB" id="A0AA40HJY0"/>
<protein>
    <submittedName>
        <fullName evidence="2">Uncharacterized protein</fullName>
    </submittedName>
</protein>
<keyword evidence="1" id="KW-1133">Transmembrane helix</keyword>
<proteinExistence type="predicted"/>
<keyword evidence="1" id="KW-0812">Transmembrane</keyword>
<dbReference type="EMBL" id="JAULJE010000019">
    <property type="protein sequence ID" value="KAK1332135.1"/>
    <property type="molecule type" value="Genomic_DNA"/>
</dbReference>
<organism evidence="2 3">
    <name type="scientific">Cnephaeus nilssonii</name>
    <name type="common">Northern bat</name>
    <name type="synonym">Eptesicus nilssonii</name>
    <dbReference type="NCBI Taxonomy" id="3371016"/>
    <lineage>
        <taxon>Eukaryota</taxon>
        <taxon>Metazoa</taxon>
        <taxon>Chordata</taxon>
        <taxon>Craniata</taxon>
        <taxon>Vertebrata</taxon>
        <taxon>Euteleostomi</taxon>
        <taxon>Mammalia</taxon>
        <taxon>Eutheria</taxon>
        <taxon>Laurasiatheria</taxon>
        <taxon>Chiroptera</taxon>
        <taxon>Yangochiroptera</taxon>
        <taxon>Vespertilionidae</taxon>
        <taxon>Cnephaeus</taxon>
    </lineage>
</organism>
<feature type="transmembrane region" description="Helical" evidence="1">
    <location>
        <begin position="127"/>
        <end position="152"/>
    </location>
</feature>
<dbReference type="Proteomes" id="UP001177744">
    <property type="component" value="Unassembled WGS sequence"/>
</dbReference>
<name>A0AA40HJY0_CNENI</name>
<evidence type="ECO:0000256" key="1">
    <source>
        <dbReference type="SAM" id="Phobius"/>
    </source>
</evidence>
<keyword evidence="3" id="KW-1185">Reference proteome</keyword>
<evidence type="ECO:0000313" key="2">
    <source>
        <dbReference type="EMBL" id="KAK1332135.1"/>
    </source>
</evidence>
<evidence type="ECO:0000313" key="3">
    <source>
        <dbReference type="Proteomes" id="UP001177744"/>
    </source>
</evidence>
<gene>
    <name evidence="2" type="ORF">QTO34_007821</name>
</gene>
<reference evidence="2" key="1">
    <citation type="submission" date="2023-06" db="EMBL/GenBank/DDBJ databases">
        <title>Reference genome for the Northern bat (Eptesicus nilssonii), a most northern bat species.</title>
        <authorList>
            <person name="Laine V.N."/>
            <person name="Pulliainen A.T."/>
            <person name="Lilley T.M."/>
        </authorList>
    </citation>
    <scope>NUCLEOTIDE SEQUENCE</scope>
    <source>
        <strain evidence="2">BLF_Eptnil</strain>
        <tissue evidence="2">Kidney</tissue>
    </source>
</reference>
<comment type="caution">
    <text evidence="2">The sequence shown here is derived from an EMBL/GenBank/DDBJ whole genome shotgun (WGS) entry which is preliminary data.</text>
</comment>
<keyword evidence="1" id="KW-0472">Membrane</keyword>
<accession>A0AA40HJY0</accession>